<comment type="subcellular location">
    <subcellularLocation>
        <location evidence="1">Golgi apparatus</location>
    </subcellularLocation>
</comment>
<proteinExistence type="predicted"/>
<dbReference type="EMBL" id="MFZG01000029">
    <property type="protein sequence ID" value="OGK15905.1"/>
    <property type="molecule type" value="Genomic_DNA"/>
</dbReference>
<dbReference type="GO" id="GO:0052691">
    <property type="term" value="F:UDP-arabinopyranose mutase activity"/>
    <property type="evidence" value="ECO:0007669"/>
    <property type="project" value="TreeGrafter"/>
</dbReference>
<dbReference type="GO" id="GO:0033356">
    <property type="term" value="P:UDP-L-arabinose metabolic process"/>
    <property type="evidence" value="ECO:0007669"/>
    <property type="project" value="TreeGrafter"/>
</dbReference>
<dbReference type="PANTHER" id="PTHR31682">
    <property type="entry name" value="UDP-ARABINOSE MUTASE"/>
    <property type="match status" value="1"/>
</dbReference>
<dbReference type="GO" id="GO:0005829">
    <property type="term" value="C:cytosol"/>
    <property type="evidence" value="ECO:0007669"/>
    <property type="project" value="TreeGrafter"/>
</dbReference>
<name>A0A1F7GAV9_9BACT</name>
<evidence type="ECO:0000313" key="3">
    <source>
        <dbReference type="EMBL" id="OGK15905.1"/>
    </source>
</evidence>
<gene>
    <name evidence="3" type="ORF">A2774_02640</name>
</gene>
<dbReference type="PANTHER" id="PTHR31682:SF44">
    <property type="entry name" value="UDP-ARABINOPYRANOSE MUTASE 3"/>
    <property type="match status" value="1"/>
</dbReference>
<dbReference type="InterPro" id="IPR037595">
    <property type="entry name" value="RGP_fam"/>
</dbReference>
<evidence type="ECO:0000256" key="2">
    <source>
        <dbReference type="ARBA" id="ARBA00023034"/>
    </source>
</evidence>
<evidence type="ECO:0000313" key="4">
    <source>
        <dbReference type="Proteomes" id="UP000177208"/>
    </source>
</evidence>
<dbReference type="Pfam" id="PF03214">
    <property type="entry name" value="RGP"/>
    <property type="match status" value="1"/>
</dbReference>
<accession>A0A1F7GAV9</accession>
<keyword evidence="2" id="KW-0333">Golgi apparatus</keyword>
<dbReference type="Proteomes" id="UP000177208">
    <property type="component" value="Unassembled WGS sequence"/>
</dbReference>
<reference evidence="3 4" key="1">
    <citation type="journal article" date="2016" name="Nat. Commun.">
        <title>Thousands of microbial genomes shed light on interconnected biogeochemical processes in an aquifer system.</title>
        <authorList>
            <person name="Anantharaman K."/>
            <person name="Brown C.T."/>
            <person name="Hug L.A."/>
            <person name="Sharon I."/>
            <person name="Castelle C.J."/>
            <person name="Probst A.J."/>
            <person name="Thomas B.C."/>
            <person name="Singh A."/>
            <person name="Wilkins M.J."/>
            <person name="Karaoz U."/>
            <person name="Brodie E.L."/>
            <person name="Williams K.H."/>
            <person name="Hubbard S.S."/>
            <person name="Banfield J.F."/>
        </authorList>
    </citation>
    <scope>NUCLEOTIDE SEQUENCE [LARGE SCALE GENOMIC DNA]</scope>
</reference>
<evidence type="ECO:0000256" key="1">
    <source>
        <dbReference type="ARBA" id="ARBA00004555"/>
    </source>
</evidence>
<dbReference type="AlphaFoldDB" id="A0A1F7GAV9"/>
<comment type="caution">
    <text evidence="3">The sequence shown here is derived from an EMBL/GenBank/DDBJ whole genome shotgun (WGS) entry which is preliminary data.</text>
</comment>
<organism evidence="3 4">
    <name type="scientific">Candidatus Roizmanbacteria bacterium RIFCSPHIGHO2_01_FULL_39_12c</name>
    <dbReference type="NCBI Taxonomy" id="1802031"/>
    <lineage>
        <taxon>Bacteria</taxon>
        <taxon>Candidatus Roizmaniibacteriota</taxon>
    </lineage>
</organism>
<protein>
    <submittedName>
        <fullName evidence="3">Uncharacterized protein</fullName>
    </submittedName>
</protein>
<sequence>MKNFDQTEFFAKKIIDHLGLAAANGSPFVEHRKASNIFKNLQKEARGIETNEDVYLKVSRIKLKGKNVMDCIRELADKVKFTKEDYFFKLKKAMKVWVTLLK</sequence>